<sequence>MNDLVALAIAMMILGQIAFCFPQFLIRAFHTQTYLPLAVFFLATAVIVLGPAVFLFKPEWSAAYIASIFPAWLILAPAFWLYVEGLTSDTPWRLKTRHAFQLSPFIFGVIVAGLILSLPSEMHQAIFSDGADIDSGFPLIVVISMFVAMLIWLVQSGYYVFRVVIRLSTYRKQLKDLFASNEQRELGWLSWVLIIIAGTWVFSFASLVSTLAQDNPLFGYRFGLTLLLTLVWTLAYWGLRQKPGFDGRYMDDEPDRDNIEEGDNKSELHSSITSEKVADNKYERSALSSDQAQRIAEKINATMEQEQLHLDSSLSLHKLARHVAISPNYISQTLNETMGTNFFDFVNRWRIETAKPKIIENKESVLNVALEVGFNARSSFYKAFKKETGKTPTEFRKYHNVNKNSAVG</sequence>
<dbReference type="SUPFAM" id="SSF46689">
    <property type="entry name" value="Homeodomain-like"/>
    <property type="match status" value="1"/>
</dbReference>
<dbReference type="InterPro" id="IPR009057">
    <property type="entry name" value="Homeodomain-like_sf"/>
</dbReference>
<evidence type="ECO:0000256" key="5">
    <source>
        <dbReference type="SAM" id="Phobius"/>
    </source>
</evidence>
<dbReference type="PROSITE" id="PS00041">
    <property type="entry name" value="HTH_ARAC_FAMILY_1"/>
    <property type="match status" value="1"/>
</dbReference>
<evidence type="ECO:0000256" key="3">
    <source>
        <dbReference type="ARBA" id="ARBA00023163"/>
    </source>
</evidence>
<feature type="transmembrane region" description="Helical" evidence="5">
    <location>
        <begin position="139"/>
        <end position="165"/>
    </location>
</feature>
<accession>A0ABS2HJP0</accession>
<dbReference type="Proteomes" id="UP000809621">
    <property type="component" value="Unassembled WGS sequence"/>
</dbReference>
<organism evidence="7 8">
    <name type="scientific">Vibrio ulleungensis</name>
    <dbReference type="NCBI Taxonomy" id="2807619"/>
    <lineage>
        <taxon>Bacteria</taxon>
        <taxon>Pseudomonadati</taxon>
        <taxon>Pseudomonadota</taxon>
        <taxon>Gammaproteobacteria</taxon>
        <taxon>Vibrionales</taxon>
        <taxon>Vibrionaceae</taxon>
        <taxon>Vibrio</taxon>
    </lineage>
</organism>
<dbReference type="PRINTS" id="PR00032">
    <property type="entry name" value="HTHARAC"/>
</dbReference>
<evidence type="ECO:0000313" key="8">
    <source>
        <dbReference type="Proteomes" id="UP000809621"/>
    </source>
</evidence>
<keyword evidence="8" id="KW-1185">Reference proteome</keyword>
<evidence type="ECO:0000256" key="4">
    <source>
        <dbReference type="SAM" id="MobiDB-lite"/>
    </source>
</evidence>
<feature type="transmembrane region" description="Helical" evidence="5">
    <location>
        <begin position="186"/>
        <end position="212"/>
    </location>
</feature>
<comment type="caution">
    <text evidence="7">The sequence shown here is derived from an EMBL/GenBank/DDBJ whole genome shotgun (WGS) entry which is preliminary data.</text>
</comment>
<gene>
    <name evidence="7" type="ORF">JQC93_12645</name>
</gene>
<proteinExistence type="predicted"/>
<keyword evidence="5" id="KW-0472">Membrane</keyword>
<keyword evidence="1" id="KW-0805">Transcription regulation</keyword>
<evidence type="ECO:0000259" key="6">
    <source>
        <dbReference type="PROSITE" id="PS01124"/>
    </source>
</evidence>
<dbReference type="InterPro" id="IPR018060">
    <property type="entry name" value="HTH_AraC"/>
</dbReference>
<reference evidence="7 8" key="1">
    <citation type="submission" date="2021-02" db="EMBL/GenBank/DDBJ databases">
        <authorList>
            <person name="Park J.-S."/>
        </authorList>
    </citation>
    <scope>NUCLEOTIDE SEQUENCE [LARGE SCALE GENOMIC DNA]</scope>
    <source>
        <strain evidence="7 8">188UL20-2</strain>
    </source>
</reference>
<keyword evidence="5" id="KW-1133">Transmembrane helix</keyword>
<feature type="transmembrane region" description="Helical" evidence="5">
    <location>
        <begin position="218"/>
        <end position="239"/>
    </location>
</feature>
<dbReference type="InterPro" id="IPR018062">
    <property type="entry name" value="HTH_AraC-typ_CS"/>
</dbReference>
<dbReference type="PROSITE" id="PS01124">
    <property type="entry name" value="HTH_ARAC_FAMILY_2"/>
    <property type="match status" value="1"/>
</dbReference>
<dbReference type="Pfam" id="PF12833">
    <property type="entry name" value="HTH_18"/>
    <property type="match status" value="1"/>
</dbReference>
<protein>
    <submittedName>
        <fullName evidence="7">Helix-turn-helix transcriptional regulator</fullName>
    </submittedName>
</protein>
<evidence type="ECO:0000256" key="1">
    <source>
        <dbReference type="ARBA" id="ARBA00023015"/>
    </source>
</evidence>
<feature type="transmembrane region" description="Helical" evidence="5">
    <location>
        <begin position="102"/>
        <end position="119"/>
    </location>
</feature>
<dbReference type="Gene3D" id="1.10.10.60">
    <property type="entry name" value="Homeodomain-like"/>
    <property type="match status" value="2"/>
</dbReference>
<feature type="transmembrane region" description="Helical" evidence="5">
    <location>
        <begin position="33"/>
        <end position="56"/>
    </location>
</feature>
<dbReference type="EMBL" id="JAFEUM010000004">
    <property type="protein sequence ID" value="MBM7037254.1"/>
    <property type="molecule type" value="Genomic_DNA"/>
</dbReference>
<feature type="domain" description="HTH araC/xylS-type" evidence="6">
    <location>
        <begin position="293"/>
        <end position="398"/>
    </location>
</feature>
<dbReference type="InterPro" id="IPR020449">
    <property type="entry name" value="Tscrpt_reg_AraC-type_HTH"/>
</dbReference>
<feature type="region of interest" description="Disordered" evidence="4">
    <location>
        <begin position="250"/>
        <end position="270"/>
    </location>
</feature>
<keyword evidence="5" id="KW-0812">Transmembrane</keyword>
<name>A0ABS2HJP0_9VIBR</name>
<dbReference type="PANTHER" id="PTHR43280">
    <property type="entry name" value="ARAC-FAMILY TRANSCRIPTIONAL REGULATOR"/>
    <property type="match status" value="1"/>
</dbReference>
<evidence type="ECO:0000256" key="2">
    <source>
        <dbReference type="ARBA" id="ARBA00023125"/>
    </source>
</evidence>
<keyword evidence="3" id="KW-0804">Transcription</keyword>
<evidence type="ECO:0000313" key="7">
    <source>
        <dbReference type="EMBL" id="MBM7037254.1"/>
    </source>
</evidence>
<feature type="compositionally biased region" description="Basic and acidic residues" evidence="4">
    <location>
        <begin position="250"/>
        <end position="268"/>
    </location>
</feature>
<keyword evidence="2" id="KW-0238">DNA-binding</keyword>
<dbReference type="PANTHER" id="PTHR43280:SF29">
    <property type="entry name" value="ARAC-FAMILY TRANSCRIPTIONAL REGULATOR"/>
    <property type="match status" value="1"/>
</dbReference>
<dbReference type="SMART" id="SM00342">
    <property type="entry name" value="HTH_ARAC"/>
    <property type="match status" value="1"/>
</dbReference>
<feature type="transmembrane region" description="Helical" evidence="5">
    <location>
        <begin position="6"/>
        <end position="26"/>
    </location>
</feature>
<dbReference type="RefSeq" id="WP_205158795.1">
    <property type="nucleotide sequence ID" value="NZ_JAFEUM010000004.1"/>
</dbReference>
<feature type="transmembrane region" description="Helical" evidence="5">
    <location>
        <begin position="62"/>
        <end position="82"/>
    </location>
</feature>